<evidence type="ECO:0000313" key="2">
    <source>
        <dbReference type="Proteomes" id="UP000886520"/>
    </source>
</evidence>
<name>A0A9D4U3V3_ADICA</name>
<dbReference type="EMBL" id="JABFUD020000024">
    <property type="protein sequence ID" value="KAI5060582.1"/>
    <property type="molecule type" value="Genomic_DNA"/>
</dbReference>
<keyword evidence="2" id="KW-1185">Reference proteome</keyword>
<evidence type="ECO:0000313" key="1">
    <source>
        <dbReference type="EMBL" id="KAI5060582.1"/>
    </source>
</evidence>
<accession>A0A9D4U3V3</accession>
<gene>
    <name evidence="1" type="ORF">GOP47_0025002</name>
</gene>
<proteinExistence type="predicted"/>
<comment type="caution">
    <text evidence="1">The sequence shown here is derived from an EMBL/GenBank/DDBJ whole genome shotgun (WGS) entry which is preliminary data.</text>
</comment>
<dbReference type="Proteomes" id="UP000886520">
    <property type="component" value="Chromosome 24"/>
</dbReference>
<dbReference type="AlphaFoldDB" id="A0A9D4U3V3"/>
<organism evidence="1 2">
    <name type="scientific">Adiantum capillus-veneris</name>
    <name type="common">Maidenhair fern</name>
    <dbReference type="NCBI Taxonomy" id="13818"/>
    <lineage>
        <taxon>Eukaryota</taxon>
        <taxon>Viridiplantae</taxon>
        <taxon>Streptophyta</taxon>
        <taxon>Embryophyta</taxon>
        <taxon>Tracheophyta</taxon>
        <taxon>Polypodiopsida</taxon>
        <taxon>Polypodiidae</taxon>
        <taxon>Polypodiales</taxon>
        <taxon>Pteridineae</taxon>
        <taxon>Pteridaceae</taxon>
        <taxon>Vittarioideae</taxon>
        <taxon>Adiantum</taxon>
    </lineage>
</organism>
<protein>
    <submittedName>
        <fullName evidence="1">Uncharacterized protein</fullName>
    </submittedName>
</protein>
<reference evidence="1" key="1">
    <citation type="submission" date="2021-01" db="EMBL/GenBank/DDBJ databases">
        <title>Adiantum capillus-veneris genome.</title>
        <authorList>
            <person name="Fang Y."/>
            <person name="Liao Q."/>
        </authorList>
    </citation>
    <scope>NUCLEOTIDE SEQUENCE</scope>
    <source>
        <strain evidence="1">H3</strain>
        <tissue evidence="1">Leaf</tissue>
    </source>
</reference>
<sequence length="107" mass="11790">MVFVESKMGEAFEVGGACRNSFCQTIHRQIQIGELDQNSKGCRNGSMENATSQPEIGEACQVSKLLRDKCQVGEGIISEIKLLQIAEIAQEGWNGVIQYISDKIELL</sequence>